<dbReference type="InterPro" id="IPR006948">
    <property type="entry name" value="Alliinase_C"/>
</dbReference>
<dbReference type="GO" id="GO:0006520">
    <property type="term" value="P:amino acid metabolic process"/>
    <property type="evidence" value="ECO:0007669"/>
    <property type="project" value="TreeGrafter"/>
</dbReference>
<feature type="domain" description="Alliinase C-terminal" evidence="4">
    <location>
        <begin position="83"/>
        <end position="441"/>
    </location>
</feature>
<comment type="similarity">
    <text evidence="2">Belongs to the alliinase family.</text>
</comment>
<dbReference type="EMBL" id="JANAVB010039816">
    <property type="protein sequence ID" value="KAJ6799499.1"/>
    <property type="molecule type" value="Genomic_DNA"/>
</dbReference>
<dbReference type="InterPro" id="IPR015421">
    <property type="entry name" value="PyrdxlP-dep_Trfase_major"/>
</dbReference>
<dbReference type="GO" id="GO:0008483">
    <property type="term" value="F:transaminase activity"/>
    <property type="evidence" value="ECO:0007669"/>
    <property type="project" value="UniProtKB-KW"/>
</dbReference>
<reference evidence="5" key="1">
    <citation type="journal article" date="2023" name="GigaByte">
        <title>Genome assembly of the bearded iris, Iris pallida Lam.</title>
        <authorList>
            <person name="Bruccoleri R.E."/>
            <person name="Oakeley E.J."/>
            <person name="Faust A.M.E."/>
            <person name="Altorfer M."/>
            <person name="Dessus-Babus S."/>
            <person name="Burckhardt D."/>
            <person name="Oertli M."/>
            <person name="Naumann U."/>
            <person name="Petersen F."/>
            <person name="Wong J."/>
        </authorList>
    </citation>
    <scope>NUCLEOTIDE SEQUENCE</scope>
    <source>
        <strain evidence="5">GSM-AAB239-AS_SAM_17_03QT</strain>
    </source>
</reference>
<evidence type="ECO:0000313" key="5">
    <source>
        <dbReference type="EMBL" id="KAJ6799499.1"/>
    </source>
</evidence>
<evidence type="ECO:0000313" key="6">
    <source>
        <dbReference type="Proteomes" id="UP001140949"/>
    </source>
</evidence>
<keyword evidence="6" id="KW-1185">Reference proteome</keyword>
<dbReference type="Gene3D" id="3.90.1150.10">
    <property type="entry name" value="Aspartate Aminotransferase, domain 1"/>
    <property type="match status" value="1"/>
</dbReference>
<comment type="caution">
    <text evidence="5">The sequence shown here is derived from an EMBL/GenBank/DDBJ whole genome shotgun (WGS) entry which is preliminary data.</text>
</comment>
<reference evidence="5" key="2">
    <citation type="submission" date="2023-04" db="EMBL/GenBank/DDBJ databases">
        <authorList>
            <person name="Bruccoleri R.E."/>
            <person name="Oakeley E.J."/>
            <person name="Faust A.-M."/>
            <person name="Dessus-Babus S."/>
            <person name="Altorfer M."/>
            <person name="Burckhardt D."/>
            <person name="Oertli M."/>
            <person name="Naumann U."/>
            <person name="Petersen F."/>
            <person name="Wong J."/>
        </authorList>
    </citation>
    <scope>NUCLEOTIDE SEQUENCE</scope>
    <source>
        <strain evidence="5">GSM-AAB239-AS_SAM_17_03QT</strain>
        <tissue evidence="5">Leaf</tissue>
    </source>
</reference>
<proteinExistence type="inferred from homology"/>
<evidence type="ECO:0000256" key="3">
    <source>
        <dbReference type="ARBA" id="ARBA00022898"/>
    </source>
</evidence>
<keyword evidence="5" id="KW-0808">Transferase</keyword>
<dbReference type="AlphaFoldDB" id="A0AAX6E6D5"/>
<organism evidence="5 6">
    <name type="scientific">Iris pallida</name>
    <name type="common">Sweet iris</name>
    <dbReference type="NCBI Taxonomy" id="29817"/>
    <lineage>
        <taxon>Eukaryota</taxon>
        <taxon>Viridiplantae</taxon>
        <taxon>Streptophyta</taxon>
        <taxon>Embryophyta</taxon>
        <taxon>Tracheophyta</taxon>
        <taxon>Spermatophyta</taxon>
        <taxon>Magnoliopsida</taxon>
        <taxon>Liliopsida</taxon>
        <taxon>Asparagales</taxon>
        <taxon>Iridaceae</taxon>
        <taxon>Iridoideae</taxon>
        <taxon>Irideae</taxon>
        <taxon>Iris</taxon>
    </lineage>
</organism>
<keyword evidence="5" id="KW-0032">Aminotransferase</keyword>
<dbReference type="PANTHER" id="PTHR43795:SF22">
    <property type="entry name" value="TRYPTOPHAN AMINOTRANSFERASE-RELATED PROTEIN 2"/>
    <property type="match status" value="1"/>
</dbReference>
<name>A0AAX6E6D5_IRIPA</name>
<dbReference type="InterPro" id="IPR015422">
    <property type="entry name" value="PyrdxlP-dep_Trfase_small"/>
</dbReference>
<evidence type="ECO:0000256" key="1">
    <source>
        <dbReference type="ARBA" id="ARBA00001933"/>
    </source>
</evidence>
<dbReference type="InterPro" id="IPR015424">
    <property type="entry name" value="PyrdxlP-dep_Trfase"/>
</dbReference>
<dbReference type="PANTHER" id="PTHR43795">
    <property type="entry name" value="BIFUNCTIONAL ASPARTATE AMINOTRANSFERASE AND GLUTAMATE/ASPARTATE-PREPHENATE AMINOTRANSFERASE-RELATED"/>
    <property type="match status" value="1"/>
</dbReference>
<dbReference type="GO" id="GO:0016846">
    <property type="term" value="F:carbon-sulfur lyase activity"/>
    <property type="evidence" value="ECO:0007669"/>
    <property type="project" value="InterPro"/>
</dbReference>
<dbReference type="Proteomes" id="UP001140949">
    <property type="component" value="Unassembled WGS sequence"/>
</dbReference>
<dbReference type="SUPFAM" id="SSF53383">
    <property type="entry name" value="PLP-dependent transferases"/>
    <property type="match status" value="1"/>
</dbReference>
<keyword evidence="3" id="KW-0663">Pyridoxal phosphate</keyword>
<protein>
    <submittedName>
        <fullName evidence="5">Tryptophan aminotransferase-related protein 2-like</fullName>
    </submittedName>
</protein>
<dbReference type="Pfam" id="PF04864">
    <property type="entry name" value="Alliinase_C"/>
    <property type="match status" value="1"/>
</dbReference>
<dbReference type="InterPro" id="IPR037029">
    <property type="entry name" value="Alliinase_N_sf"/>
</dbReference>
<accession>A0AAX6E6D5</accession>
<gene>
    <name evidence="5" type="ORF">M6B38_207065</name>
</gene>
<comment type="cofactor">
    <cofactor evidence="1">
        <name>pyridoxal 5'-phosphate</name>
        <dbReference type="ChEBI" id="CHEBI:597326"/>
    </cofactor>
</comment>
<dbReference type="Gene3D" id="2.10.25.30">
    <property type="entry name" value="EGF-like, alliinase"/>
    <property type="match status" value="1"/>
</dbReference>
<evidence type="ECO:0000256" key="2">
    <source>
        <dbReference type="ARBA" id="ARBA00006312"/>
    </source>
</evidence>
<evidence type="ECO:0000259" key="4">
    <source>
        <dbReference type="Pfam" id="PF04864"/>
    </source>
</evidence>
<sequence length="442" mass="49453">MARKGSSRFLCWVAVLGMASALILYKAKVLVMEEEEEEGAGGGKEELLERESRGGEGRIDFAQKEISVSSTSGSFPLTKDSLINLDHGDPTMFESFWRGMGDQASILIQGWDTMSYFSDVTNICWFLEPEFGKEIRRLHKLVGNAVTEGRHIIVGTGSTQLYQAALYALSPSDAPEPMDVVSAVPYYSSYSAITDYLRSGLFRWAGDAYKFKGGSHIEIVCTPNNPDGFKMQPVLNSEDGKLIYDMAYYWPHYTAITGLADHDIMLFTVSKSTGHAGTRLGWAVVKDPEVAKRMNKFIELNTIGVSKDSQLRAAKILKVISDGYELPNSEPAAKLFDYGRRILAERWEKLREAAETNGVFSLPVYPSETCNFYGEETTAHPGFAWMKCEKEGVEDCEEFLKGYKIIARNGKHFGVDSKYVRVSMLDRCETFEVFVHRLASIH</sequence>
<dbReference type="Gene3D" id="3.40.640.10">
    <property type="entry name" value="Type I PLP-dependent aspartate aminotransferase-like (Major domain)"/>
    <property type="match status" value="1"/>
</dbReference>
<dbReference type="CDD" id="cd00609">
    <property type="entry name" value="AAT_like"/>
    <property type="match status" value="1"/>
</dbReference>
<dbReference type="InterPro" id="IPR050478">
    <property type="entry name" value="Ethylene_sulfur-biosynth"/>
</dbReference>